<proteinExistence type="predicted"/>
<dbReference type="EMBL" id="JADNRY010000174">
    <property type="protein sequence ID" value="KAF9062385.1"/>
    <property type="molecule type" value="Genomic_DNA"/>
</dbReference>
<reference evidence="1" key="1">
    <citation type="submission" date="2020-11" db="EMBL/GenBank/DDBJ databases">
        <authorList>
            <consortium name="DOE Joint Genome Institute"/>
            <person name="Ahrendt S."/>
            <person name="Riley R."/>
            <person name="Andreopoulos W."/>
            <person name="Labutti K."/>
            <person name="Pangilinan J."/>
            <person name="Ruiz-Duenas F.J."/>
            <person name="Barrasa J.M."/>
            <person name="Sanchez-Garcia M."/>
            <person name="Camarero S."/>
            <person name="Miyauchi S."/>
            <person name="Serrano A."/>
            <person name="Linde D."/>
            <person name="Babiker R."/>
            <person name="Drula E."/>
            <person name="Ayuso-Fernandez I."/>
            <person name="Pacheco R."/>
            <person name="Padilla G."/>
            <person name="Ferreira P."/>
            <person name="Barriuso J."/>
            <person name="Kellner H."/>
            <person name="Castanera R."/>
            <person name="Alfaro M."/>
            <person name="Ramirez L."/>
            <person name="Pisabarro A.G."/>
            <person name="Kuo A."/>
            <person name="Tritt A."/>
            <person name="Lipzen A."/>
            <person name="He G."/>
            <person name="Yan M."/>
            <person name="Ng V."/>
            <person name="Cullen D."/>
            <person name="Martin F."/>
            <person name="Rosso M.-N."/>
            <person name="Henrissat B."/>
            <person name="Hibbett D."/>
            <person name="Martinez A.T."/>
            <person name="Grigoriev I.V."/>
        </authorList>
    </citation>
    <scope>NUCLEOTIDE SEQUENCE</scope>
    <source>
        <strain evidence="1">AH 40177</strain>
    </source>
</reference>
<evidence type="ECO:0000313" key="1">
    <source>
        <dbReference type="EMBL" id="KAF9062385.1"/>
    </source>
</evidence>
<sequence length="524" mass="58403">MKPTLLSLPPELWRLIGMQLINDVASLNTFMRLNYRAFLIGIPLLYQKVDRPEALGTLALPSSAGLFNRHTPAHPAGLVQSLELDFQKHTQLGESESDRAMSPVLQVKLQEAFANFAKYGARAARSNTSRALKTLKLNCPTLPFFEVFKGIDFRPFQLRELEIKCLAPSANMRPEDLVRWARCLATLIRPSLEQLTFSIGNRLPSLLSAYSSVIFRKIGQLGVNLRELDLSIPMPFAYESEEGVVANFNTTFASNEFFFPNLRSCSIVATWFLHTSVHLNLTPFLLRHPNLESLSCYIASGHSLIHGALHLPHLKFYQGGPHDWLAICNPSITPPPPVERLRLVLAGSTSAEIEGQVVESLERIAGSLSGLSITGHDAVIGSVAYGNSPRWLDVSFSHISVYERIFKACPCLRYLECHVNIEILEAGFIALIVERLPRLRILTLTVTDGRESCSISKAEEVLYNIWEVLRGSSAALPLFMLSRCSVSYYLHSEPSESQASCKVFAHSKFCEDCVPRLGFSVPFD</sequence>
<evidence type="ECO:0000313" key="2">
    <source>
        <dbReference type="Proteomes" id="UP000772434"/>
    </source>
</evidence>
<name>A0A9P5U0A2_9AGAR</name>
<dbReference type="Gene3D" id="3.80.10.10">
    <property type="entry name" value="Ribonuclease Inhibitor"/>
    <property type="match status" value="1"/>
</dbReference>
<dbReference type="AlphaFoldDB" id="A0A9P5U0A2"/>
<dbReference type="InterPro" id="IPR032675">
    <property type="entry name" value="LRR_dom_sf"/>
</dbReference>
<dbReference type="OrthoDB" id="2905872at2759"/>
<protein>
    <submittedName>
        <fullName evidence="1">Uncharacterized protein</fullName>
    </submittedName>
</protein>
<dbReference type="SUPFAM" id="SSF52047">
    <property type="entry name" value="RNI-like"/>
    <property type="match status" value="1"/>
</dbReference>
<dbReference type="Proteomes" id="UP000772434">
    <property type="component" value="Unassembled WGS sequence"/>
</dbReference>
<comment type="caution">
    <text evidence="1">The sequence shown here is derived from an EMBL/GenBank/DDBJ whole genome shotgun (WGS) entry which is preliminary data.</text>
</comment>
<keyword evidence="2" id="KW-1185">Reference proteome</keyword>
<organism evidence="1 2">
    <name type="scientific">Rhodocollybia butyracea</name>
    <dbReference type="NCBI Taxonomy" id="206335"/>
    <lineage>
        <taxon>Eukaryota</taxon>
        <taxon>Fungi</taxon>
        <taxon>Dikarya</taxon>
        <taxon>Basidiomycota</taxon>
        <taxon>Agaricomycotina</taxon>
        <taxon>Agaricomycetes</taxon>
        <taxon>Agaricomycetidae</taxon>
        <taxon>Agaricales</taxon>
        <taxon>Marasmiineae</taxon>
        <taxon>Omphalotaceae</taxon>
        <taxon>Rhodocollybia</taxon>
    </lineage>
</organism>
<accession>A0A9P5U0A2</accession>
<gene>
    <name evidence="1" type="ORF">BDP27DRAFT_1336759</name>
</gene>